<gene>
    <name evidence="2" type="ORF">GPA27_15770</name>
</gene>
<keyword evidence="3" id="KW-1185">Reference proteome</keyword>
<protein>
    <submittedName>
        <fullName evidence="2">Uncharacterized protein</fullName>
    </submittedName>
</protein>
<name>A0ABX1NHX3_9RHOO</name>
<evidence type="ECO:0000256" key="1">
    <source>
        <dbReference type="SAM" id="MobiDB-lite"/>
    </source>
</evidence>
<organism evidence="2 3">
    <name type="scientific">Aromatoleum toluolicum</name>
    <dbReference type="NCBI Taxonomy" id="90060"/>
    <lineage>
        <taxon>Bacteria</taxon>
        <taxon>Pseudomonadati</taxon>
        <taxon>Pseudomonadota</taxon>
        <taxon>Betaproteobacteria</taxon>
        <taxon>Rhodocyclales</taxon>
        <taxon>Rhodocyclaceae</taxon>
        <taxon>Aromatoleum</taxon>
    </lineage>
</organism>
<proteinExistence type="predicted"/>
<sequence length="98" mass="10746">MSEENRRFQGTGGRSQENRSLGFRPAFFDGITGIIYASRFSNGMDAPFHLLDGLPDEVVMRRHASGQVAEVKTSLVSGFLRDGLFYTREQAAAFVAGA</sequence>
<accession>A0ABX1NHX3</accession>
<evidence type="ECO:0000313" key="3">
    <source>
        <dbReference type="Proteomes" id="UP000634522"/>
    </source>
</evidence>
<comment type="caution">
    <text evidence="2">The sequence shown here is derived from an EMBL/GenBank/DDBJ whole genome shotgun (WGS) entry which is preliminary data.</text>
</comment>
<reference evidence="2 3" key="1">
    <citation type="submission" date="2019-12" db="EMBL/GenBank/DDBJ databases">
        <title>Comparative genomics gives insights into the taxonomy of the Azoarcus-Aromatoleum group and reveals separate origins of nif in the plant-associated Azoarcus and non-plant-associated Aromatoleum sub-groups.</title>
        <authorList>
            <person name="Lafos M."/>
            <person name="Maluk M."/>
            <person name="Batista M."/>
            <person name="Junghare M."/>
            <person name="Carmona M."/>
            <person name="Faoro H."/>
            <person name="Cruz L.M."/>
            <person name="Battistoni F."/>
            <person name="De Souza E."/>
            <person name="Pedrosa F."/>
            <person name="Chen W.-M."/>
            <person name="Poole P.S."/>
            <person name="Dixon R.A."/>
            <person name="James E.K."/>
        </authorList>
    </citation>
    <scope>NUCLEOTIDE SEQUENCE [LARGE SCALE GENOMIC DNA]</scope>
    <source>
        <strain evidence="2 3">T</strain>
    </source>
</reference>
<dbReference type="Proteomes" id="UP000634522">
    <property type="component" value="Unassembled WGS sequence"/>
</dbReference>
<evidence type="ECO:0000313" key="2">
    <source>
        <dbReference type="EMBL" id="NMF98839.1"/>
    </source>
</evidence>
<feature type="region of interest" description="Disordered" evidence="1">
    <location>
        <begin position="1"/>
        <end position="20"/>
    </location>
</feature>
<dbReference type="EMBL" id="WTVS01000033">
    <property type="protein sequence ID" value="NMF98839.1"/>
    <property type="molecule type" value="Genomic_DNA"/>
</dbReference>